<sequence length="126" mass="14371">MDWRAWTRRTSGNDGVPLQFSRRWRPGETRKARTVVASRRPRFRQQRNRLDRQIQVPSRQPSHSRTGGRPQARATWGKARPMPGIRHMQVEKGPGVDFWSGPIKEGGRPPIGSSDAKPSEGAPWIL</sequence>
<accession>Q1YKI9</accession>
<comment type="caution">
    <text evidence="2">The sequence shown here is derived from an EMBL/GenBank/DDBJ whole genome shotgun (WGS) entry which is preliminary data.</text>
</comment>
<dbReference type="EMBL" id="AAPJ01000002">
    <property type="protein sequence ID" value="EAS50534.1"/>
    <property type="molecule type" value="Genomic_DNA"/>
</dbReference>
<feature type="compositionally biased region" description="Polar residues" evidence="1">
    <location>
        <begin position="55"/>
        <end position="65"/>
    </location>
</feature>
<dbReference type="AlphaFoldDB" id="Q1YKI9"/>
<name>Q1YKI9_AURMS</name>
<evidence type="ECO:0000313" key="3">
    <source>
        <dbReference type="Proteomes" id="UP000000321"/>
    </source>
</evidence>
<feature type="region of interest" description="Disordered" evidence="1">
    <location>
        <begin position="1"/>
        <end position="126"/>
    </location>
</feature>
<proteinExistence type="predicted"/>
<organism evidence="2 3">
    <name type="scientific">Aurantimonas manganoxydans (strain ATCC BAA-1229 / DSM 21871 / SI85-9A1)</name>
    <dbReference type="NCBI Taxonomy" id="287752"/>
    <lineage>
        <taxon>Bacteria</taxon>
        <taxon>Pseudomonadati</taxon>
        <taxon>Pseudomonadota</taxon>
        <taxon>Alphaproteobacteria</taxon>
        <taxon>Hyphomicrobiales</taxon>
        <taxon>Aurantimonadaceae</taxon>
        <taxon>Aurantimonas</taxon>
    </lineage>
</organism>
<keyword evidence="3" id="KW-1185">Reference proteome</keyword>
<evidence type="ECO:0000256" key="1">
    <source>
        <dbReference type="SAM" id="MobiDB-lite"/>
    </source>
</evidence>
<protein>
    <submittedName>
        <fullName evidence="2">Uncharacterized protein</fullName>
    </submittedName>
</protein>
<evidence type="ECO:0000313" key="2">
    <source>
        <dbReference type="EMBL" id="EAS50534.1"/>
    </source>
</evidence>
<reference evidence="2 3" key="1">
    <citation type="journal article" date="2008" name="Appl. Environ. Microbiol.">
        <title>Genomic insights into Mn(II) oxidation by the marine alphaproteobacterium Aurantimonas sp. strain SI85-9A1.</title>
        <authorList>
            <person name="Dick G.J."/>
            <person name="Podell S."/>
            <person name="Johnson H.A."/>
            <person name="Rivera-Espinoza Y."/>
            <person name="Bernier-Latmani R."/>
            <person name="McCarthy J.K."/>
            <person name="Torpey J.W."/>
            <person name="Clement B.G."/>
            <person name="Gaasterland T."/>
            <person name="Tebo B.M."/>
        </authorList>
    </citation>
    <scope>NUCLEOTIDE SEQUENCE [LARGE SCALE GENOMIC DNA]</scope>
    <source>
        <strain evidence="2 3">SI85-9A1</strain>
    </source>
</reference>
<dbReference type="HOGENOM" id="CLU_1978997_0_0_5"/>
<dbReference type="BioCyc" id="AURANTIMONAS:SI859A1_00654-MONOMER"/>
<dbReference type="Proteomes" id="UP000000321">
    <property type="component" value="Unassembled WGS sequence"/>
</dbReference>
<gene>
    <name evidence="2" type="ORF">SI859A1_00654</name>
</gene>